<proteinExistence type="predicted"/>
<gene>
    <name evidence="2" type="ORF">G9H71_22200</name>
</gene>
<name>A0ABX0H507_9ACTN</name>
<dbReference type="EMBL" id="JAANNP010000189">
    <property type="protein sequence ID" value="NHC16503.1"/>
    <property type="molecule type" value="Genomic_DNA"/>
</dbReference>
<protein>
    <submittedName>
        <fullName evidence="2">Uncharacterized protein</fullName>
    </submittedName>
</protein>
<evidence type="ECO:0000313" key="2">
    <source>
        <dbReference type="EMBL" id="NHC16503.1"/>
    </source>
</evidence>
<feature type="region of interest" description="Disordered" evidence="1">
    <location>
        <begin position="1"/>
        <end position="52"/>
    </location>
</feature>
<dbReference type="Proteomes" id="UP000800981">
    <property type="component" value="Unassembled WGS sequence"/>
</dbReference>
<reference evidence="2 3" key="1">
    <citation type="submission" date="2020-03" db="EMBL/GenBank/DDBJ databases">
        <title>Two novel Motilibacter sp.</title>
        <authorList>
            <person name="Liu S."/>
        </authorList>
    </citation>
    <scope>NUCLEOTIDE SEQUENCE [LARGE SCALE GENOMIC DNA]</scope>
    <source>
        <strain evidence="2 3">E257</strain>
    </source>
</reference>
<accession>A0ABX0H507</accession>
<sequence length="71" mass="7516">MTTPDERPPADPLSESLLDLGPDTSGISPGTNPEHDPEVAEDYAESVGVDPTPDEVEHYKELVGDETADPA</sequence>
<dbReference type="RefSeq" id="WP_166284934.1">
    <property type="nucleotide sequence ID" value="NZ_JAANNP010000189.1"/>
</dbReference>
<keyword evidence="3" id="KW-1185">Reference proteome</keyword>
<organism evidence="2 3">
    <name type="scientific">Motilibacter deserti</name>
    <dbReference type="NCBI Taxonomy" id="2714956"/>
    <lineage>
        <taxon>Bacteria</taxon>
        <taxon>Bacillati</taxon>
        <taxon>Actinomycetota</taxon>
        <taxon>Actinomycetes</taxon>
        <taxon>Motilibacterales</taxon>
        <taxon>Motilibacteraceae</taxon>
        <taxon>Motilibacter</taxon>
    </lineage>
</organism>
<evidence type="ECO:0000313" key="3">
    <source>
        <dbReference type="Proteomes" id="UP000800981"/>
    </source>
</evidence>
<evidence type="ECO:0000256" key="1">
    <source>
        <dbReference type="SAM" id="MobiDB-lite"/>
    </source>
</evidence>
<comment type="caution">
    <text evidence="2">The sequence shown here is derived from an EMBL/GenBank/DDBJ whole genome shotgun (WGS) entry which is preliminary data.</text>
</comment>